<organism evidence="2 3">
    <name type="scientific">Corchorus olitorius</name>
    <dbReference type="NCBI Taxonomy" id="93759"/>
    <lineage>
        <taxon>Eukaryota</taxon>
        <taxon>Viridiplantae</taxon>
        <taxon>Streptophyta</taxon>
        <taxon>Embryophyta</taxon>
        <taxon>Tracheophyta</taxon>
        <taxon>Spermatophyta</taxon>
        <taxon>Magnoliopsida</taxon>
        <taxon>eudicotyledons</taxon>
        <taxon>Gunneridae</taxon>
        <taxon>Pentapetalae</taxon>
        <taxon>rosids</taxon>
        <taxon>malvids</taxon>
        <taxon>Malvales</taxon>
        <taxon>Malvaceae</taxon>
        <taxon>Grewioideae</taxon>
        <taxon>Apeibeae</taxon>
        <taxon>Corchorus</taxon>
    </lineage>
</organism>
<evidence type="ECO:0000313" key="2">
    <source>
        <dbReference type="EMBL" id="OMO67502.1"/>
    </source>
</evidence>
<comment type="caution">
    <text evidence="2">The sequence shown here is derived from an EMBL/GenBank/DDBJ whole genome shotgun (WGS) entry which is preliminary data.</text>
</comment>
<dbReference type="AlphaFoldDB" id="A0A1R3HAX9"/>
<accession>A0A1R3HAX9</accession>
<name>A0A1R3HAX9_9ROSI</name>
<feature type="region of interest" description="Disordered" evidence="1">
    <location>
        <begin position="111"/>
        <end position="131"/>
    </location>
</feature>
<dbReference type="OrthoDB" id="1069523at2759"/>
<dbReference type="STRING" id="93759.A0A1R3HAX9"/>
<keyword evidence="3" id="KW-1185">Reference proteome</keyword>
<dbReference type="Proteomes" id="UP000187203">
    <property type="component" value="Unassembled WGS sequence"/>
</dbReference>
<gene>
    <name evidence="2" type="ORF">COLO4_30114</name>
</gene>
<reference evidence="3" key="1">
    <citation type="submission" date="2013-09" db="EMBL/GenBank/DDBJ databases">
        <title>Corchorus olitorius genome sequencing.</title>
        <authorList>
            <person name="Alam M."/>
            <person name="Haque M.S."/>
            <person name="Islam M.S."/>
            <person name="Emdad E.M."/>
            <person name="Islam M.M."/>
            <person name="Ahmed B."/>
            <person name="Halim A."/>
            <person name="Hossen Q.M.M."/>
            <person name="Hossain M.Z."/>
            <person name="Ahmed R."/>
            <person name="Khan M.M."/>
            <person name="Islam R."/>
            <person name="Rashid M.M."/>
            <person name="Khan S.A."/>
            <person name="Rahman M.S."/>
            <person name="Alam M."/>
            <person name="Yahiya A.S."/>
            <person name="Khan M.S."/>
            <person name="Azam M.S."/>
            <person name="Haque T."/>
            <person name="Lashkar M.Z.H."/>
            <person name="Akhand A.I."/>
            <person name="Morshed G."/>
            <person name="Roy S."/>
            <person name="Uddin K.S."/>
            <person name="Rabeya T."/>
            <person name="Hossain A.S."/>
            <person name="Chowdhury A."/>
            <person name="Snigdha A.R."/>
            <person name="Mortoza M.S."/>
            <person name="Matin S.A."/>
            <person name="Hoque S.M.E."/>
            <person name="Islam M.K."/>
            <person name="Roy D.K."/>
            <person name="Haider R."/>
            <person name="Moosa M.M."/>
            <person name="Elias S.M."/>
            <person name="Hasan A.M."/>
            <person name="Jahan S."/>
            <person name="Shafiuddin M."/>
            <person name="Mahmood N."/>
            <person name="Shommy N.S."/>
        </authorList>
    </citation>
    <scope>NUCLEOTIDE SEQUENCE [LARGE SCALE GENOMIC DNA]</scope>
    <source>
        <strain evidence="3">cv. O-4</strain>
    </source>
</reference>
<evidence type="ECO:0000256" key="1">
    <source>
        <dbReference type="SAM" id="MobiDB-lite"/>
    </source>
</evidence>
<protein>
    <submittedName>
        <fullName evidence="2">Carotenoid oxygenase</fullName>
    </submittedName>
</protein>
<dbReference type="EMBL" id="AWUE01020600">
    <property type="protein sequence ID" value="OMO67502.1"/>
    <property type="molecule type" value="Genomic_DNA"/>
</dbReference>
<evidence type="ECO:0000313" key="3">
    <source>
        <dbReference type="Proteomes" id="UP000187203"/>
    </source>
</evidence>
<proteinExistence type="predicted"/>
<sequence length="131" mass="14652">MAPVDEMEPTGCRIIHGKLPVSLKGVYIRNGLNPQFLLTGTKAFRRIRQDMPRGFERQSGESKAWETLGLRFPIIWALCWPENANGPWWPAMARGGSGAARGTGHRILWKLPDGPNTSQHRPLTRPALART</sequence>